<evidence type="ECO:0000259" key="1">
    <source>
        <dbReference type="Pfam" id="PF00535"/>
    </source>
</evidence>
<dbReference type="RefSeq" id="WP_209355607.1">
    <property type="nucleotide sequence ID" value="NZ_CP060010.1"/>
</dbReference>
<reference evidence="2" key="1">
    <citation type="submission" date="2020-07" db="EMBL/GenBank/DDBJ databases">
        <title>Genome sequences of bacteria associated with the marine, planktonic diatom Thalassiosira profunda strain ECT2AJA-044.</title>
        <authorList>
            <person name="Gargas C.B."/>
            <person name="Roberts W.R."/>
            <person name="Alverson A.J."/>
        </authorList>
    </citation>
    <scope>NUCLEOTIDE SEQUENCE</scope>
    <source>
        <strain evidence="2">ECT2AJA-044</strain>
    </source>
</reference>
<dbReference type="PANTHER" id="PTHR43685:SF2">
    <property type="entry name" value="GLYCOSYLTRANSFERASE 2-LIKE DOMAIN-CONTAINING PROTEIN"/>
    <property type="match status" value="1"/>
</dbReference>
<dbReference type="Pfam" id="PF00535">
    <property type="entry name" value="Glycos_transf_2"/>
    <property type="match status" value="1"/>
</dbReference>
<organism evidence="2 3">
    <name type="scientific">Cognatishimia activa</name>
    <dbReference type="NCBI Taxonomy" id="1715691"/>
    <lineage>
        <taxon>Bacteria</taxon>
        <taxon>Pseudomonadati</taxon>
        <taxon>Pseudomonadota</taxon>
        <taxon>Alphaproteobacteria</taxon>
        <taxon>Rhodobacterales</taxon>
        <taxon>Paracoccaceae</taxon>
        <taxon>Cognatishimia</taxon>
    </lineage>
</organism>
<dbReference type="PANTHER" id="PTHR43685">
    <property type="entry name" value="GLYCOSYLTRANSFERASE"/>
    <property type="match status" value="1"/>
</dbReference>
<proteinExistence type="predicted"/>
<protein>
    <submittedName>
        <fullName evidence="2">Glycosyltransferase family 2 protein</fullName>
    </submittedName>
</protein>
<dbReference type="SUPFAM" id="SSF53448">
    <property type="entry name" value="Nucleotide-diphospho-sugar transferases"/>
    <property type="match status" value="1"/>
</dbReference>
<accession>A0A975EMJ4</accession>
<dbReference type="InterPro" id="IPR001173">
    <property type="entry name" value="Glyco_trans_2-like"/>
</dbReference>
<dbReference type="Proteomes" id="UP000665026">
    <property type="component" value="Chromosome"/>
</dbReference>
<dbReference type="Gene3D" id="3.90.550.10">
    <property type="entry name" value="Spore Coat Polysaccharide Biosynthesis Protein SpsA, Chain A"/>
    <property type="match status" value="1"/>
</dbReference>
<evidence type="ECO:0000313" key="3">
    <source>
        <dbReference type="Proteomes" id="UP000665026"/>
    </source>
</evidence>
<dbReference type="KEGG" id="cact:HZ995_10470"/>
<dbReference type="EMBL" id="CP060010">
    <property type="protein sequence ID" value="QTN34922.1"/>
    <property type="molecule type" value="Genomic_DNA"/>
</dbReference>
<dbReference type="InterPro" id="IPR050834">
    <property type="entry name" value="Glycosyltransf_2"/>
</dbReference>
<dbReference type="CDD" id="cd00761">
    <property type="entry name" value="Glyco_tranf_GTA_type"/>
    <property type="match status" value="1"/>
</dbReference>
<dbReference type="AlphaFoldDB" id="A0A975EMJ4"/>
<feature type="domain" description="Glycosyltransferase 2-like" evidence="1">
    <location>
        <begin position="5"/>
        <end position="166"/>
    </location>
</feature>
<name>A0A975EMJ4_9RHOB</name>
<dbReference type="InterPro" id="IPR029044">
    <property type="entry name" value="Nucleotide-diphossugar_trans"/>
</dbReference>
<evidence type="ECO:0000313" key="2">
    <source>
        <dbReference type="EMBL" id="QTN34922.1"/>
    </source>
</evidence>
<gene>
    <name evidence="2" type="ORF">HZ995_10470</name>
</gene>
<sequence length="346" mass="38995">MYRATIVVPAFNVAATLGATLTSLQDQTYQDFEVIIVDDGSTDNTKQVAEQFLDDRRFWYIQQANRGLSGARNRGIAESSGEFIGFCDADDLWHPDKLRRHIRHLDRKPNVGVSYAGSQMIDAEGRLLSVKQSPRLRGVTAAHILKRNPIGNGSSAVIRRAVFDDIAYVHHEAYSAFSYFDETFRQSEDIECWLRIALLTDWDFEGIRGLLTYYRVAGDGLSAKTERQLDSWENVIAKHRSLHPAFFARHEPAARAYQLRYLARRAISNGDGKTARAYLKRAWSQSYEPLWAEPIKSGVTILAAPVASLFKVSAPAQKALVKANVPTLRQSSQSHFHPILKGDHYE</sequence>